<proteinExistence type="predicted"/>
<evidence type="ECO:0000313" key="1">
    <source>
        <dbReference type="EMBL" id="MCU9612020.1"/>
    </source>
</evidence>
<dbReference type="AlphaFoldDB" id="A0AAE3IP85"/>
<accession>A0AAE3IP85</accession>
<name>A0AAE3IP85_9BACI</name>
<dbReference type="Gene3D" id="2.60.40.1180">
    <property type="entry name" value="Golgi alpha-mannosidase II"/>
    <property type="match status" value="1"/>
</dbReference>
<dbReference type="EMBL" id="JAOUSF010000001">
    <property type="protein sequence ID" value="MCU9612020.1"/>
    <property type="molecule type" value="Genomic_DNA"/>
</dbReference>
<evidence type="ECO:0000313" key="2">
    <source>
        <dbReference type="Proteomes" id="UP001209318"/>
    </source>
</evidence>
<gene>
    <name evidence="1" type="ORF">OEV98_00420</name>
</gene>
<protein>
    <recommendedName>
        <fullName evidence="3">Pullulanase</fullName>
    </recommendedName>
</protein>
<dbReference type="SUPFAM" id="SSF51445">
    <property type="entry name" value="(Trans)glycosidases"/>
    <property type="match status" value="1"/>
</dbReference>
<sequence length="295" mass="34144">MKKIVARCLEEQAPTMLLGEGWELPTALPAEKKATIGNARQLLNIRFFNDYFRDTIKGSLFSDDQGFVNGSGRFIERMPSLVTGSCLEEFGSPFVPDVSQTINYVECHDNHTLWDRLLLTNPHETEIIRKKIHQLATGITLLSQGVPFLHAGQEWFRTKYGDGNSYISSDQINQLDWNKREQEQQYIEFVKSLILLRRQYPVFRLRSKEEIRKRIHIVKAPAPVFGYTLLGENEDFTVYVNPSNDMYPLHLPSSGKWKIMISNLQNHRDKHEINGEYTTINGYELLVLKKSFYGK</sequence>
<dbReference type="Gene3D" id="3.20.20.80">
    <property type="entry name" value="Glycosidases"/>
    <property type="match status" value="1"/>
</dbReference>
<evidence type="ECO:0008006" key="3">
    <source>
        <dbReference type="Google" id="ProtNLM"/>
    </source>
</evidence>
<dbReference type="RefSeq" id="WP_263071154.1">
    <property type="nucleotide sequence ID" value="NZ_JAOUSF010000001.1"/>
</dbReference>
<dbReference type="InterPro" id="IPR013780">
    <property type="entry name" value="Glyco_hydro_b"/>
</dbReference>
<dbReference type="InterPro" id="IPR017853">
    <property type="entry name" value="GH"/>
</dbReference>
<reference evidence="1" key="1">
    <citation type="submission" date="2022-10" db="EMBL/GenBank/DDBJ databases">
        <title>Description of Fervidibacillus gen. nov. in the family Fervidibacillaceae fam. nov. with two species, Fervidibacillus albus sp. nov., and Fervidibacillus halotolerans sp. nov., isolated from tidal flat sediments.</title>
        <authorList>
            <person name="Kwon K.K."/>
            <person name="Yang S.-H."/>
        </authorList>
    </citation>
    <scope>NUCLEOTIDE SEQUENCE</scope>
    <source>
        <strain evidence="1">JCM 19140</strain>
    </source>
</reference>
<keyword evidence="2" id="KW-1185">Reference proteome</keyword>
<dbReference type="Proteomes" id="UP001209318">
    <property type="component" value="Unassembled WGS sequence"/>
</dbReference>
<comment type="caution">
    <text evidence="1">The sequence shown here is derived from an EMBL/GenBank/DDBJ whole genome shotgun (WGS) entry which is preliminary data.</text>
</comment>
<dbReference type="PANTHER" id="PTHR43002">
    <property type="entry name" value="GLYCOGEN DEBRANCHING ENZYME"/>
    <property type="match status" value="1"/>
</dbReference>
<organism evidence="1 2">
    <name type="scientific">Perspicuibacillus lycopersici</name>
    <dbReference type="NCBI Taxonomy" id="1325689"/>
    <lineage>
        <taxon>Bacteria</taxon>
        <taxon>Bacillati</taxon>
        <taxon>Bacillota</taxon>
        <taxon>Bacilli</taxon>
        <taxon>Bacillales</taxon>
        <taxon>Bacillaceae</taxon>
        <taxon>Perspicuibacillus</taxon>
    </lineage>
</organism>